<dbReference type="SUPFAM" id="SSF47226">
    <property type="entry name" value="Histidine-containing phosphotransfer domain, HPT domain"/>
    <property type="match status" value="1"/>
</dbReference>
<feature type="transmembrane region" description="Helical" evidence="15">
    <location>
        <begin position="201"/>
        <end position="228"/>
    </location>
</feature>
<dbReference type="EMBL" id="JAEQND010000005">
    <property type="protein sequence ID" value="MBL0425628.1"/>
    <property type="molecule type" value="Genomic_DNA"/>
</dbReference>
<protein>
    <recommendedName>
        <fullName evidence="3">histidine kinase</fullName>
        <ecNumber evidence="3">2.7.13.3</ecNumber>
    </recommendedName>
</protein>
<dbReference type="Gene3D" id="3.40.50.2300">
    <property type="match status" value="1"/>
</dbReference>
<dbReference type="PROSITE" id="PS50110">
    <property type="entry name" value="RESPONSE_REGULATORY"/>
    <property type="match status" value="1"/>
</dbReference>
<keyword evidence="7" id="KW-0547">Nucleotide-binding</keyword>
<evidence type="ECO:0000256" key="12">
    <source>
        <dbReference type="PROSITE-ProRule" id="PRU00110"/>
    </source>
</evidence>
<dbReference type="Pfam" id="PF01627">
    <property type="entry name" value="Hpt"/>
    <property type="match status" value="1"/>
</dbReference>
<feature type="region of interest" description="Disordered" evidence="14">
    <location>
        <begin position="662"/>
        <end position="681"/>
    </location>
</feature>
<dbReference type="PROSITE" id="PS50894">
    <property type="entry name" value="HPT"/>
    <property type="match status" value="1"/>
</dbReference>
<dbReference type="SUPFAM" id="SSF52172">
    <property type="entry name" value="CheY-like"/>
    <property type="match status" value="1"/>
</dbReference>
<evidence type="ECO:0000256" key="9">
    <source>
        <dbReference type="ARBA" id="ARBA00022989"/>
    </source>
</evidence>
<keyword evidence="8" id="KW-0067">ATP-binding</keyword>
<comment type="catalytic activity">
    <reaction evidence="1">
        <text>ATP + protein L-histidine = ADP + protein N-phospho-L-histidine.</text>
        <dbReference type="EC" id="2.7.13.3"/>
    </reaction>
</comment>
<evidence type="ECO:0000259" key="16">
    <source>
        <dbReference type="PROSITE" id="PS50109"/>
    </source>
</evidence>
<evidence type="ECO:0000256" key="15">
    <source>
        <dbReference type="SAM" id="Phobius"/>
    </source>
</evidence>
<evidence type="ECO:0000256" key="11">
    <source>
        <dbReference type="ARBA" id="ARBA00023136"/>
    </source>
</evidence>
<keyword evidence="5 13" id="KW-0597">Phosphoprotein</keyword>
<dbReference type="Gene3D" id="1.20.120.160">
    <property type="entry name" value="HPT domain"/>
    <property type="match status" value="1"/>
</dbReference>
<dbReference type="InterPro" id="IPR001789">
    <property type="entry name" value="Sig_transdc_resp-reg_receiver"/>
</dbReference>
<dbReference type="SMART" id="SM00448">
    <property type="entry name" value="REC"/>
    <property type="match status" value="1"/>
</dbReference>
<feature type="compositionally biased region" description="Low complexity" evidence="14">
    <location>
        <begin position="669"/>
        <end position="681"/>
    </location>
</feature>
<gene>
    <name evidence="19" type="ORF">JI746_10965</name>
</gene>
<name>A0ABS1JN42_9BURK</name>
<dbReference type="EC" id="2.7.13.3" evidence="3"/>
<reference evidence="19 20" key="1">
    <citation type="journal article" date="2017" name="Int. J. Syst. Evol. Microbiol.">
        <title>Ramlibacter alkalitolerans sp. nov., alkali-tolerant bacterium isolated from soil of ginseng.</title>
        <authorList>
            <person name="Lee D.H."/>
            <person name="Cha C.J."/>
        </authorList>
    </citation>
    <scope>NUCLEOTIDE SEQUENCE [LARGE SCALE GENOMIC DNA]</scope>
    <source>
        <strain evidence="19 20">KACC 19305</strain>
    </source>
</reference>
<evidence type="ECO:0000256" key="7">
    <source>
        <dbReference type="ARBA" id="ARBA00022741"/>
    </source>
</evidence>
<feature type="transmembrane region" description="Helical" evidence="15">
    <location>
        <begin position="73"/>
        <end position="91"/>
    </location>
</feature>
<accession>A0ABS1JN42</accession>
<keyword evidence="6 15" id="KW-0812">Transmembrane</keyword>
<comment type="caution">
    <text evidence="19">The sequence shown here is derived from an EMBL/GenBank/DDBJ whole genome shotgun (WGS) entry which is preliminary data.</text>
</comment>
<keyword evidence="10" id="KW-0902">Two-component regulatory system</keyword>
<evidence type="ECO:0000256" key="13">
    <source>
        <dbReference type="PROSITE-ProRule" id="PRU00169"/>
    </source>
</evidence>
<dbReference type="Gene3D" id="3.30.565.10">
    <property type="entry name" value="Histidine kinase-like ATPase, C-terminal domain"/>
    <property type="match status" value="1"/>
</dbReference>
<dbReference type="InterPro" id="IPR004358">
    <property type="entry name" value="Sig_transdc_His_kin-like_C"/>
</dbReference>
<evidence type="ECO:0000313" key="20">
    <source>
        <dbReference type="Proteomes" id="UP000622707"/>
    </source>
</evidence>
<keyword evidence="11 15" id="KW-0472">Membrane</keyword>
<feature type="transmembrane region" description="Helical" evidence="15">
    <location>
        <begin position="145"/>
        <end position="163"/>
    </location>
</feature>
<evidence type="ECO:0000259" key="18">
    <source>
        <dbReference type="PROSITE" id="PS50894"/>
    </source>
</evidence>
<dbReference type="CDD" id="cd17546">
    <property type="entry name" value="REC_hyHK_CKI1_RcsC-like"/>
    <property type="match status" value="1"/>
</dbReference>
<keyword evidence="4" id="KW-1003">Cell membrane</keyword>
<feature type="domain" description="Response regulatory" evidence="17">
    <location>
        <begin position="545"/>
        <end position="662"/>
    </location>
</feature>
<proteinExistence type="predicted"/>
<feature type="modified residue" description="4-aspartylphosphate" evidence="13">
    <location>
        <position position="594"/>
    </location>
</feature>
<organism evidence="19 20">
    <name type="scientific">Ramlibacter alkalitolerans</name>
    <dbReference type="NCBI Taxonomy" id="2039631"/>
    <lineage>
        <taxon>Bacteria</taxon>
        <taxon>Pseudomonadati</taxon>
        <taxon>Pseudomonadota</taxon>
        <taxon>Betaproteobacteria</taxon>
        <taxon>Burkholderiales</taxon>
        <taxon>Comamonadaceae</taxon>
        <taxon>Ramlibacter</taxon>
    </lineage>
</organism>
<sequence length="819" mass="87103">MPPARNLVAVCLATFVLAAALLMAFGSSTPLWYANAVGVVALLRHPRRTWAVLLPAIYGVDALALALFGEAPALLYAGCHAIEIGLVAWLMQRFADMPGPLLEGTRFARMAAVFALVPVLSAAGGALLGAGIGSPSFAAVFQDRYLASTLGLLVGGVSLVGWTETALREAFLQHLTRRRTAILLAGALVCALLVHERAHQAAIFLTFPLMFVLTWYFGLLGATIGLLLTTVSAVIETLQGHGAFTLLAPLGSSMEERLETVQLYLAALLLSSVPLAVLHEKQKVLMQRAHSAAQARSEFLAAMSHEIRTPMTGVLGMVDLLGAEDLTPRQHGYVTTMRNSGRHLLCVVNDILDFSRIESGRLDLERSEFEVPGLVESVRSMMHPLAAERGIELEIELASPFPSKLIGDPLRTRQVLVNLIGNGIKFTNGGEVHVRIERMPGDAPDSAWLRFEVRDTGVGIEPAQLEALFAPFIQADSSISRRYGGSGLGLAISKRLVELMGGRIGAESTPGVGSVFHFELPVQVGPFLAPAVDGKVDPPVPEPLHILVAEDVETNRRILQVGLERQGHTLVFAANGAQALEQVQSGDFDLVLMDVQMPVMDGVEATRRIRRLSGPVASVPILGLTANVMAREREQYLAAGMNHCLMKPFDWTQLAEVLAQHARGRSGRPQRSAGAQSQAAAPAQPQCAPAVLIDASTLSALGGMADQDHLASLLQRGLDSFGPACARMLEPAATAEDVRREAHHIRGTAGMLGLCAICEQAARLEAEPQAADLPEQVAALRETMARSGELLQLRGLIAGAAAGAQFDAATAGVSLDTAG</sequence>
<comment type="subcellular location">
    <subcellularLocation>
        <location evidence="2">Cell membrane</location>
        <topology evidence="2">Multi-pass membrane protein</topology>
    </subcellularLocation>
</comment>
<dbReference type="InterPro" id="IPR007895">
    <property type="entry name" value="MASE1"/>
</dbReference>
<evidence type="ECO:0000313" key="19">
    <source>
        <dbReference type="EMBL" id="MBL0425628.1"/>
    </source>
</evidence>
<feature type="domain" description="HPt" evidence="18">
    <location>
        <begin position="702"/>
        <end position="794"/>
    </location>
</feature>
<evidence type="ECO:0000256" key="2">
    <source>
        <dbReference type="ARBA" id="ARBA00004651"/>
    </source>
</evidence>
<dbReference type="Pfam" id="PF02518">
    <property type="entry name" value="HATPase_c"/>
    <property type="match status" value="1"/>
</dbReference>
<dbReference type="PANTHER" id="PTHR45339">
    <property type="entry name" value="HYBRID SIGNAL TRANSDUCTION HISTIDINE KINASE J"/>
    <property type="match status" value="1"/>
</dbReference>
<feature type="transmembrane region" description="Helical" evidence="15">
    <location>
        <begin position="175"/>
        <end position="194"/>
    </location>
</feature>
<feature type="transmembrane region" description="Helical" evidence="15">
    <location>
        <begin position="50"/>
        <end position="68"/>
    </location>
</feature>
<evidence type="ECO:0000256" key="10">
    <source>
        <dbReference type="ARBA" id="ARBA00023012"/>
    </source>
</evidence>
<evidence type="ECO:0000256" key="5">
    <source>
        <dbReference type="ARBA" id="ARBA00022553"/>
    </source>
</evidence>
<dbReference type="SMART" id="SM00387">
    <property type="entry name" value="HATPase_c"/>
    <property type="match status" value="1"/>
</dbReference>
<dbReference type="RefSeq" id="WP_201689411.1">
    <property type="nucleotide sequence ID" value="NZ_JAEQND010000005.1"/>
</dbReference>
<dbReference type="InterPro" id="IPR036097">
    <property type="entry name" value="HisK_dim/P_sf"/>
</dbReference>
<evidence type="ECO:0000256" key="14">
    <source>
        <dbReference type="SAM" id="MobiDB-lite"/>
    </source>
</evidence>
<dbReference type="PRINTS" id="PR00344">
    <property type="entry name" value="BCTRLSENSOR"/>
</dbReference>
<dbReference type="Pfam" id="PF00072">
    <property type="entry name" value="Response_reg"/>
    <property type="match status" value="1"/>
</dbReference>
<dbReference type="InterPro" id="IPR005467">
    <property type="entry name" value="His_kinase_dom"/>
</dbReference>
<feature type="modified residue" description="Phosphohistidine" evidence="12">
    <location>
        <position position="743"/>
    </location>
</feature>
<dbReference type="CDD" id="cd00082">
    <property type="entry name" value="HisKA"/>
    <property type="match status" value="1"/>
</dbReference>
<dbReference type="PANTHER" id="PTHR45339:SF1">
    <property type="entry name" value="HYBRID SIGNAL TRANSDUCTION HISTIDINE KINASE J"/>
    <property type="match status" value="1"/>
</dbReference>
<dbReference type="Pfam" id="PF00512">
    <property type="entry name" value="HisKA"/>
    <property type="match status" value="1"/>
</dbReference>
<dbReference type="InterPro" id="IPR003661">
    <property type="entry name" value="HisK_dim/P_dom"/>
</dbReference>
<evidence type="ECO:0000256" key="3">
    <source>
        <dbReference type="ARBA" id="ARBA00012438"/>
    </source>
</evidence>
<feature type="transmembrane region" description="Helical" evidence="15">
    <location>
        <begin position="111"/>
        <end position="133"/>
    </location>
</feature>
<dbReference type="Gene3D" id="1.10.287.130">
    <property type="match status" value="1"/>
</dbReference>
<dbReference type="PROSITE" id="PS50109">
    <property type="entry name" value="HIS_KIN"/>
    <property type="match status" value="1"/>
</dbReference>
<dbReference type="InterPro" id="IPR036890">
    <property type="entry name" value="HATPase_C_sf"/>
</dbReference>
<keyword evidence="20" id="KW-1185">Reference proteome</keyword>
<feature type="domain" description="Histidine kinase" evidence="16">
    <location>
        <begin position="302"/>
        <end position="524"/>
    </location>
</feature>
<dbReference type="InterPro" id="IPR011006">
    <property type="entry name" value="CheY-like_superfamily"/>
</dbReference>
<evidence type="ECO:0000256" key="1">
    <source>
        <dbReference type="ARBA" id="ARBA00000085"/>
    </source>
</evidence>
<dbReference type="SMART" id="SM00388">
    <property type="entry name" value="HisKA"/>
    <property type="match status" value="1"/>
</dbReference>
<dbReference type="CDD" id="cd16922">
    <property type="entry name" value="HATPase_EvgS-ArcB-TorS-like"/>
    <property type="match status" value="1"/>
</dbReference>
<keyword evidence="9 15" id="KW-1133">Transmembrane helix</keyword>
<dbReference type="Proteomes" id="UP000622707">
    <property type="component" value="Unassembled WGS sequence"/>
</dbReference>
<evidence type="ECO:0000256" key="8">
    <source>
        <dbReference type="ARBA" id="ARBA00022840"/>
    </source>
</evidence>
<evidence type="ECO:0000256" key="6">
    <source>
        <dbReference type="ARBA" id="ARBA00022692"/>
    </source>
</evidence>
<dbReference type="InterPro" id="IPR008207">
    <property type="entry name" value="Sig_transdc_His_kin_Hpt_dom"/>
</dbReference>
<dbReference type="SUPFAM" id="SSF55874">
    <property type="entry name" value="ATPase domain of HSP90 chaperone/DNA topoisomerase II/histidine kinase"/>
    <property type="match status" value="1"/>
</dbReference>
<dbReference type="Pfam" id="PF05231">
    <property type="entry name" value="MASE1"/>
    <property type="match status" value="1"/>
</dbReference>
<dbReference type="SUPFAM" id="SSF47384">
    <property type="entry name" value="Homodimeric domain of signal transducing histidine kinase"/>
    <property type="match status" value="1"/>
</dbReference>
<evidence type="ECO:0000259" key="17">
    <source>
        <dbReference type="PROSITE" id="PS50110"/>
    </source>
</evidence>
<dbReference type="InterPro" id="IPR003594">
    <property type="entry name" value="HATPase_dom"/>
</dbReference>
<evidence type="ECO:0000256" key="4">
    <source>
        <dbReference type="ARBA" id="ARBA00022475"/>
    </source>
</evidence>
<dbReference type="InterPro" id="IPR036641">
    <property type="entry name" value="HPT_dom_sf"/>
</dbReference>